<evidence type="ECO:0000313" key="2">
    <source>
        <dbReference type="Proteomes" id="UP000325081"/>
    </source>
</evidence>
<comment type="caution">
    <text evidence="1">The sequence shown here is derived from an EMBL/GenBank/DDBJ whole genome shotgun (WGS) entry which is preliminary data.</text>
</comment>
<protein>
    <submittedName>
        <fullName evidence="1">SPRY domain-containing SOCS box protein 1</fullName>
    </submittedName>
</protein>
<name>A0A5A7Q2U1_STRAF</name>
<organism evidence="1 2">
    <name type="scientific">Striga asiatica</name>
    <name type="common">Asiatic witchweed</name>
    <name type="synonym">Buchnera asiatica</name>
    <dbReference type="NCBI Taxonomy" id="4170"/>
    <lineage>
        <taxon>Eukaryota</taxon>
        <taxon>Viridiplantae</taxon>
        <taxon>Streptophyta</taxon>
        <taxon>Embryophyta</taxon>
        <taxon>Tracheophyta</taxon>
        <taxon>Spermatophyta</taxon>
        <taxon>Magnoliopsida</taxon>
        <taxon>eudicotyledons</taxon>
        <taxon>Gunneridae</taxon>
        <taxon>Pentapetalae</taxon>
        <taxon>asterids</taxon>
        <taxon>lamiids</taxon>
        <taxon>Lamiales</taxon>
        <taxon>Orobanchaceae</taxon>
        <taxon>Buchnereae</taxon>
        <taxon>Striga</taxon>
    </lineage>
</organism>
<accession>A0A5A7Q2U1</accession>
<gene>
    <name evidence="1" type="ORF">STAS_15699</name>
</gene>
<sequence>MALIERVCILLSGKRFPKIVEDWLSSTGLFVAENSEKLFSRVIKAKYLNRNRVATSFRNGSHIWKSMGRGLYASKPLASVARLIDSGSGEYPMLDIGKTRTSQLSSESLTLILSTKRFAHDSPKRNGFL</sequence>
<dbReference type="Proteomes" id="UP000325081">
    <property type="component" value="Unassembled WGS sequence"/>
</dbReference>
<proteinExistence type="predicted"/>
<evidence type="ECO:0000313" key="1">
    <source>
        <dbReference type="EMBL" id="GER39132.1"/>
    </source>
</evidence>
<keyword evidence="2" id="KW-1185">Reference proteome</keyword>
<dbReference type="AlphaFoldDB" id="A0A5A7Q2U1"/>
<reference evidence="2" key="1">
    <citation type="journal article" date="2019" name="Curr. Biol.">
        <title>Genome Sequence of Striga asiatica Provides Insight into the Evolution of Plant Parasitism.</title>
        <authorList>
            <person name="Yoshida S."/>
            <person name="Kim S."/>
            <person name="Wafula E.K."/>
            <person name="Tanskanen J."/>
            <person name="Kim Y.M."/>
            <person name="Honaas L."/>
            <person name="Yang Z."/>
            <person name="Spallek T."/>
            <person name="Conn C.E."/>
            <person name="Ichihashi Y."/>
            <person name="Cheong K."/>
            <person name="Cui S."/>
            <person name="Der J.P."/>
            <person name="Gundlach H."/>
            <person name="Jiao Y."/>
            <person name="Hori C."/>
            <person name="Ishida J.K."/>
            <person name="Kasahara H."/>
            <person name="Kiba T."/>
            <person name="Kim M.S."/>
            <person name="Koo N."/>
            <person name="Laohavisit A."/>
            <person name="Lee Y.H."/>
            <person name="Lumba S."/>
            <person name="McCourt P."/>
            <person name="Mortimer J.C."/>
            <person name="Mutuku J.M."/>
            <person name="Nomura T."/>
            <person name="Sasaki-Sekimoto Y."/>
            <person name="Seto Y."/>
            <person name="Wang Y."/>
            <person name="Wakatake T."/>
            <person name="Sakakibara H."/>
            <person name="Demura T."/>
            <person name="Yamaguchi S."/>
            <person name="Yoneyama K."/>
            <person name="Manabe R.I."/>
            <person name="Nelson D.C."/>
            <person name="Schulman A.H."/>
            <person name="Timko M.P."/>
            <person name="dePamphilis C.W."/>
            <person name="Choi D."/>
            <person name="Shirasu K."/>
        </authorList>
    </citation>
    <scope>NUCLEOTIDE SEQUENCE [LARGE SCALE GENOMIC DNA]</scope>
    <source>
        <strain evidence="2">cv. UVA1</strain>
    </source>
</reference>
<dbReference type="EMBL" id="BKCP01005572">
    <property type="protein sequence ID" value="GER39132.1"/>
    <property type="molecule type" value="Genomic_DNA"/>
</dbReference>